<dbReference type="STRING" id="555875.SAMN04488124_3120"/>
<dbReference type="PANTHER" id="PTHR38436">
    <property type="entry name" value="POLYKETIDE CYCLASE SNOAL-LIKE DOMAIN"/>
    <property type="match status" value="1"/>
</dbReference>
<proteinExistence type="predicted"/>
<dbReference type="Proteomes" id="UP000243250">
    <property type="component" value="Unassembled WGS sequence"/>
</dbReference>
<accession>A0A1I6IE42</accession>
<protein>
    <recommendedName>
        <fullName evidence="3">SnoaL-like polyketide cyclase</fullName>
    </recommendedName>
</protein>
<dbReference type="InterPro" id="IPR032710">
    <property type="entry name" value="NTF2-like_dom_sf"/>
</dbReference>
<evidence type="ECO:0000313" key="2">
    <source>
        <dbReference type="Proteomes" id="UP000243250"/>
    </source>
</evidence>
<organism evidence="1 2">
    <name type="scientific">Halogeometricum limi</name>
    <dbReference type="NCBI Taxonomy" id="555875"/>
    <lineage>
        <taxon>Archaea</taxon>
        <taxon>Methanobacteriati</taxon>
        <taxon>Methanobacteriota</taxon>
        <taxon>Stenosarchaea group</taxon>
        <taxon>Halobacteria</taxon>
        <taxon>Halobacteriales</taxon>
        <taxon>Haloferacaceae</taxon>
        <taxon>Halogeometricum</taxon>
    </lineage>
</organism>
<dbReference type="AlphaFoldDB" id="A0A1I6IE42"/>
<reference evidence="2" key="1">
    <citation type="submission" date="2016-10" db="EMBL/GenBank/DDBJ databases">
        <authorList>
            <person name="Varghese N."/>
            <person name="Submissions S."/>
        </authorList>
    </citation>
    <scope>NUCLEOTIDE SEQUENCE [LARGE SCALE GENOMIC DNA]</scope>
    <source>
        <strain evidence="2">CGMCC 1.8711</strain>
    </source>
</reference>
<name>A0A1I6IE42_9EURY</name>
<dbReference type="EMBL" id="FOYS01000005">
    <property type="protein sequence ID" value="SFR64953.1"/>
    <property type="molecule type" value="Genomic_DNA"/>
</dbReference>
<dbReference type="Pfam" id="PF07366">
    <property type="entry name" value="SnoaL"/>
    <property type="match status" value="1"/>
</dbReference>
<evidence type="ECO:0008006" key="3">
    <source>
        <dbReference type="Google" id="ProtNLM"/>
    </source>
</evidence>
<dbReference type="OrthoDB" id="8685at2157"/>
<dbReference type="InterPro" id="IPR009959">
    <property type="entry name" value="Cyclase_SnoaL-like"/>
</dbReference>
<evidence type="ECO:0000313" key="1">
    <source>
        <dbReference type="EMBL" id="SFR64953.1"/>
    </source>
</evidence>
<dbReference type="SUPFAM" id="SSF54427">
    <property type="entry name" value="NTF2-like"/>
    <property type="match status" value="1"/>
</dbReference>
<gene>
    <name evidence="1" type="ORF">SAMN04488124_3120</name>
</gene>
<dbReference type="PANTHER" id="PTHR38436:SF1">
    <property type="entry name" value="ESTER CYCLASE"/>
    <property type="match status" value="1"/>
</dbReference>
<sequence>MRESKEGRMAISRQDFTRVWEQRDVEAVRDIYAADFCGHGFPVPKTIGRAQYRRVVELFQTAFPDCEIELEEMYADDEFVYASWQFNGTHTGTVAGIPPSGADVSFSGHGRHRHERGEVVEVWLDAEWASILRQIGRGYLGTVPGVPS</sequence>
<dbReference type="RefSeq" id="WP_175501574.1">
    <property type="nucleotide sequence ID" value="NZ_FOYS01000005.1"/>
</dbReference>
<dbReference type="GO" id="GO:0030638">
    <property type="term" value="P:polyketide metabolic process"/>
    <property type="evidence" value="ECO:0007669"/>
    <property type="project" value="InterPro"/>
</dbReference>
<keyword evidence="2" id="KW-1185">Reference proteome</keyword>
<dbReference type="Gene3D" id="3.10.450.50">
    <property type="match status" value="1"/>
</dbReference>